<dbReference type="AlphaFoldDB" id="A0A382Q6F5"/>
<dbReference type="GO" id="GO:0006529">
    <property type="term" value="P:asparagine biosynthetic process"/>
    <property type="evidence" value="ECO:0007669"/>
    <property type="project" value="InterPro"/>
</dbReference>
<protein>
    <recommendedName>
        <fullName evidence="1">Asparagine synthetase domain-containing protein</fullName>
    </recommendedName>
</protein>
<feature type="domain" description="Asparagine synthetase" evidence="1">
    <location>
        <begin position="1"/>
        <end position="62"/>
    </location>
</feature>
<sequence length="66" mass="8085">PVGEWLRGPLRDWAEDLLNQEKLQSQGYLNSTLIKEIWQQHLSERYDWSHHLWSVLMFQAWLDRVH</sequence>
<name>A0A382Q6F5_9ZZZZ</name>
<dbReference type="InterPro" id="IPR001962">
    <property type="entry name" value="Asn_synthase"/>
</dbReference>
<feature type="non-terminal residue" evidence="2">
    <location>
        <position position="1"/>
    </location>
</feature>
<evidence type="ECO:0000259" key="1">
    <source>
        <dbReference type="Pfam" id="PF00733"/>
    </source>
</evidence>
<gene>
    <name evidence="2" type="ORF">METZ01_LOCUS332906</name>
</gene>
<accession>A0A382Q6F5</accession>
<proteinExistence type="predicted"/>
<dbReference type="Pfam" id="PF00733">
    <property type="entry name" value="Asn_synthase"/>
    <property type="match status" value="1"/>
</dbReference>
<organism evidence="2">
    <name type="scientific">marine metagenome</name>
    <dbReference type="NCBI Taxonomy" id="408172"/>
    <lineage>
        <taxon>unclassified sequences</taxon>
        <taxon>metagenomes</taxon>
        <taxon>ecological metagenomes</taxon>
    </lineage>
</organism>
<dbReference type="SUPFAM" id="SSF52402">
    <property type="entry name" value="Adenine nucleotide alpha hydrolases-like"/>
    <property type="match status" value="1"/>
</dbReference>
<dbReference type="EMBL" id="UINC01111671">
    <property type="protein sequence ID" value="SVC80052.1"/>
    <property type="molecule type" value="Genomic_DNA"/>
</dbReference>
<evidence type="ECO:0000313" key="2">
    <source>
        <dbReference type="EMBL" id="SVC80052.1"/>
    </source>
</evidence>
<dbReference type="GO" id="GO:0004066">
    <property type="term" value="F:asparagine synthase (glutamine-hydrolyzing) activity"/>
    <property type="evidence" value="ECO:0007669"/>
    <property type="project" value="InterPro"/>
</dbReference>
<reference evidence="2" key="1">
    <citation type="submission" date="2018-05" db="EMBL/GenBank/DDBJ databases">
        <authorList>
            <person name="Lanie J.A."/>
            <person name="Ng W.-L."/>
            <person name="Kazmierczak K.M."/>
            <person name="Andrzejewski T.M."/>
            <person name="Davidsen T.M."/>
            <person name="Wayne K.J."/>
            <person name="Tettelin H."/>
            <person name="Glass J.I."/>
            <person name="Rusch D."/>
            <person name="Podicherti R."/>
            <person name="Tsui H.-C.T."/>
            <person name="Winkler M.E."/>
        </authorList>
    </citation>
    <scope>NUCLEOTIDE SEQUENCE</scope>
</reference>